<name>A0A0F9H1M7_9ZZZZ</name>
<accession>A0A0F9H1M7</accession>
<dbReference type="EMBL" id="LAZR01016341">
    <property type="protein sequence ID" value="KKM04929.1"/>
    <property type="molecule type" value="Genomic_DNA"/>
</dbReference>
<proteinExistence type="predicted"/>
<sequence>DGMRQRIAERFDLEGITTQVLDIPDSYAYRDAELIELIKEAYDWVKIPDSYESFHQGSVSAARW</sequence>
<dbReference type="AlphaFoldDB" id="A0A0F9H1M7"/>
<evidence type="ECO:0000313" key="1">
    <source>
        <dbReference type="EMBL" id="KKM04929.1"/>
    </source>
</evidence>
<comment type="caution">
    <text evidence="1">The sequence shown here is derived from an EMBL/GenBank/DDBJ whole genome shotgun (WGS) entry which is preliminary data.</text>
</comment>
<reference evidence="1" key="1">
    <citation type="journal article" date="2015" name="Nature">
        <title>Complex archaea that bridge the gap between prokaryotes and eukaryotes.</title>
        <authorList>
            <person name="Spang A."/>
            <person name="Saw J.H."/>
            <person name="Jorgensen S.L."/>
            <person name="Zaremba-Niedzwiedzka K."/>
            <person name="Martijn J."/>
            <person name="Lind A.E."/>
            <person name="van Eijk R."/>
            <person name="Schleper C."/>
            <person name="Guy L."/>
            <person name="Ettema T.J."/>
        </authorList>
    </citation>
    <scope>NUCLEOTIDE SEQUENCE</scope>
</reference>
<organism evidence="1">
    <name type="scientific">marine sediment metagenome</name>
    <dbReference type="NCBI Taxonomy" id="412755"/>
    <lineage>
        <taxon>unclassified sequences</taxon>
        <taxon>metagenomes</taxon>
        <taxon>ecological metagenomes</taxon>
    </lineage>
</organism>
<gene>
    <name evidence="1" type="ORF">LCGC14_1759320</name>
</gene>
<feature type="non-terminal residue" evidence="1">
    <location>
        <position position="1"/>
    </location>
</feature>
<protein>
    <submittedName>
        <fullName evidence="1">Uncharacterized protein</fullName>
    </submittedName>
</protein>